<keyword evidence="3" id="KW-1185">Reference proteome</keyword>
<feature type="compositionally biased region" description="Polar residues" evidence="1">
    <location>
        <begin position="1"/>
        <end position="24"/>
    </location>
</feature>
<reference evidence="2 3" key="1">
    <citation type="submission" date="2021-06" db="EMBL/GenBank/DDBJ databases">
        <title>Caerostris extrusa draft genome.</title>
        <authorList>
            <person name="Kono N."/>
            <person name="Arakawa K."/>
        </authorList>
    </citation>
    <scope>NUCLEOTIDE SEQUENCE [LARGE SCALE GENOMIC DNA]</scope>
</reference>
<dbReference type="Proteomes" id="UP001054945">
    <property type="component" value="Unassembled WGS sequence"/>
</dbReference>
<protein>
    <recommendedName>
        <fullName evidence="4">Ribosomal protein L32</fullName>
    </recommendedName>
</protein>
<evidence type="ECO:0000256" key="1">
    <source>
        <dbReference type="SAM" id="MobiDB-lite"/>
    </source>
</evidence>
<sequence>MPKCNRFSSNKNTSWGRGSKTSPTLFHRKTESKNSTVAAEKFKVSPSPAEIVQESLPGYIFWQFNARSSSLPLFQCKDI</sequence>
<evidence type="ECO:0000313" key="2">
    <source>
        <dbReference type="EMBL" id="GIY16971.1"/>
    </source>
</evidence>
<evidence type="ECO:0000313" key="3">
    <source>
        <dbReference type="Proteomes" id="UP001054945"/>
    </source>
</evidence>
<dbReference type="EMBL" id="BPLR01007445">
    <property type="protein sequence ID" value="GIY16971.1"/>
    <property type="molecule type" value="Genomic_DNA"/>
</dbReference>
<comment type="caution">
    <text evidence="2">The sequence shown here is derived from an EMBL/GenBank/DDBJ whole genome shotgun (WGS) entry which is preliminary data.</text>
</comment>
<name>A0AAV4R8K1_CAEEX</name>
<evidence type="ECO:0008006" key="4">
    <source>
        <dbReference type="Google" id="ProtNLM"/>
    </source>
</evidence>
<feature type="region of interest" description="Disordered" evidence="1">
    <location>
        <begin position="1"/>
        <end position="32"/>
    </location>
</feature>
<dbReference type="AlphaFoldDB" id="A0AAV4R8K1"/>
<accession>A0AAV4R8K1</accession>
<organism evidence="2 3">
    <name type="scientific">Caerostris extrusa</name>
    <name type="common">Bark spider</name>
    <name type="synonym">Caerostris bankana</name>
    <dbReference type="NCBI Taxonomy" id="172846"/>
    <lineage>
        <taxon>Eukaryota</taxon>
        <taxon>Metazoa</taxon>
        <taxon>Ecdysozoa</taxon>
        <taxon>Arthropoda</taxon>
        <taxon>Chelicerata</taxon>
        <taxon>Arachnida</taxon>
        <taxon>Araneae</taxon>
        <taxon>Araneomorphae</taxon>
        <taxon>Entelegynae</taxon>
        <taxon>Araneoidea</taxon>
        <taxon>Araneidae</taxon>
        <taxon>Caerostris</taxon>
    </lineage>
</organism>
<proteinExistence type="predicted"/>
<gene>
    <name evidence="2" type="ORF">CEXT_564531</name>
</gene>